<evidence type="ECO:0000313" key="4">
    <source>
        <dbReference type="EMBL" id="OLF14989.1"/>
    </source>
</evidence>
<dbReference type="PANTHER" id="PTHR47572">
    <property type="entry name" value="LIPOPROTEIN-RELATED"/>
    <property type="match status" value="1"/>
</dbReference>
<keyword evidence="2" id="KW-0378">Hydrolase</keyword>
<comment type="caution">
    <text evidence="4">The sequence shown here is derived from an EMBL/GenBank/DDBJ whole genome shotgun (WGS) entry which is preliminary data.</text>
</comment>
<dbReference type="STRING" id="1912961.BU204_24080"/>
<dbReference type="PANTHER" id="PTHR47572:SF4">
    <property type="entry name" value="LACTONASE DRP35"/>
    <property type="match status" value="1"/>
</dbReference>
<dbReference type="OrthoDB" id="241638at2"/>
<dbReference type="Pfam" id="PF08450">
    <property type="entry name" value="SGL"/>
    <property type="match status" value="1"/>
</dbReference>
<comment type="similarity">
    <text evidence="1">Belongs to the SMP-30/CGR1 family.</text>
</comment>
<dbReference type="InterPro" id="IPR051262">
    <property type="entry name" value="SMP-30/CGR1_Lactonase"/>
</dbReference>
<evidence type="ECO:0000256" key="2">
    <source>
        <dbReference type="ARBA" id="ARBA00022801"/>
    </source>
</evidence>
<keyword evidence="5" id="KW-1185">Reference proteome</keyword>
<dbReference type="SUPFAM" id="SSF63829">
    <property type="entry name" value="Calcium-dependent phosphotriesterase"/>
    <property type="match status" value="1"/>
</dbReference>
<feature type="domain" description="SMP-30/Gluconolactonase/LRE-like region" evidence="3">
    <location>
        <begin position="33"/>
        <end position="284"/>
    </location>
</feature>
<dbReference type="InterPro" id="IPR013658">
    <property type="entry name" value="SGL"/>
</dbReference>
<evidence type="ECO:0000313" key="5">
    <source>
        <dbReference type="Proteomes" id="UP000185596"/>
    </source>
</evidence>
<reference evidence="4 5" key="1">
    <citation type="submission" date="2016-12" db="EMBL/GenBank/DDBJ databases">
        <title>The draft genome sequence of Actinophytocola sp. 11-183.</title>
        <authorList>
            <person name="Wang W."/>
            <person name="Yuan L."/>
        </authorList>
    </citation>
    <scope>NUCLEOTIDE SEQUENCE [LARGE SCALE GENOMIC DNA]</scope>
    <source>
        <strain evidence="4 5">11-183</strain>
    </source>
</reference>
<dbReference type="Gene3D" id="2.120.10.30">
    <property type="entry name" value="TolB, C-terminal domain"/>
    <property type="match status" value="1"/>
</dbReference>
<gene>
    <name evidence="4" type="ORF">BU204_24080</name>
</gene>
<dbReference type="GO" id="GO:0016787">
    <property type="term" value="F:hydrolase activity"/>
    <property type="evidence" value="ECO:0007669"/>
    <property type="project" value="UniProtKB-KW"/>
</dbReference>
<organism evidence="4 5">
    <name type="scientific">Actinophytocola xanthii</name>
    <dbReference type="NCBI Taxonomy" id="1912961"/>
    <lineage>
        <taxon>Bacteria</taxon>
        <taxon>Bacillati</taxon>
        <taxon>Actinomycetota</taxon>
        <taxon>Actinomycetes</taxon>
        <taxon>Pseudonocardiales</taxon>
        <taxon>Pseudonocardiaceae</taxon>
    </lineage>
</organism>
<evidence type="ECO:0000259" key="3">
    <source>
        <dbReference type="Pfam" id="PF08450"/>
    </source>
</evidence>
<dbReference type="EMBL" id="MSIE01000046">
    <property type="protein sequence ID" value="OLF14989.1"/>
    <property type="molecule type" value="Genomic_DNA"/>
</dbReference>
<name>A0A1Q8CKX7_9PSEU</name>
<dbReference type="InterPro" id="IPR011042">
    <property type="entry name" value="6-blade_b-propeller_TolB-like"/>
</dbReference>
<accession>A0A1Q8CKX7</accession>
<sequence>MDTVKTEFVVLDERFARCNGDEWMRRLHTGCRWTEGPVYFPAGRYLVFSDIPNDRTMRWDETTGHVGVFRQPSGYANGHTRDRAGRLVSCEQGRRRITRTEHDGTVTVLAERYRGHRLNSPNDVVERSDGSIWFTDPSYGIDSDYEGYRAESEIGACHVYRVDPTTGRTHIAADDFERPNGLAFSVDETRLYVADTQQSPSHIRVFDLADDGTLTGGEIFGTCDSGAFDGLRVDTAGRVWAAAHDGLHCFASDGTRIGKLKVPEICSNLTFGGPRRNELFITASSSVYSLRVNINGAGY</sequence>
<proteinExistence type="inferred from homology"/>
<protein>
    <submittedName>
        <fullName evidence="4">Gluconolactonase</fullName>
    </submittedName>
</protein>
<dbReference type="Proteomes" id="UP000185596">
    <property type="component" value="Unassembled WGS sequence"/>
</dbReference>
<evidence type="ECO:0000256" key="1">
    <source>
        <dbReference type="ARBA" id="ARBA00008853"/>
    </source>
</evidence>
<dbReference type="AlphaFoldDB" id="A0A1Q8CKX7"/>
<dbReference type="RefSeq" id="WP_075128018.1">
    <property type="nucleotide sequence ID" value="NZ_MSIE01000046.1"/>
</dbReference>